<dbReference type="PANTHER" id="PTHR43807:SF20">
    <property type="entry name" value="FI04487P"/>
    <property type="match status" value="1"/>
</dbReference>
<evidence type="ECO:0000256" key="3">
    <source>
        <dbReference type="ARBA" id="ARBA00022679"/>
    </source>
</evidence>
<protein>
    <submittedName>
        <fullName evidence="6">N-succinyldiaminopimelate aminotransferase</fullName>
        <ecNumber evidence="6">2.6.1.17</ecNumber>
    </submittedName>
</protein>
<keyword evidence="3 6" id="KW-0808">Transferase</keyword>
<dbReference type="Gene3D" id="3.90.1150.10">
    <property type="entry name" value="Aspartate Aminotransferase, domain 1"/>
    <property type="match status" value="1"/>
</dbReference>
<dbReference type="Gene3D" id="3.40.640.10">
    <property type="entry name" value="Type I PLP-dependent aspartate aminotransferase-like (Major domain)"/>
    <property type="match status" value="1"/>
</dbReference>
<comment type="cofactor">
    <cofactor evidence="1">
        <name>pyridoxal 5'-phosphate</name>
        <dbReference type="ChEBI" id="CHEBI:597326"/>
    </cofactor>
</comment>
<organism evidence="6 7">
    <name type="scientific">Brevibacterium marinum</name>
    <dbReference type="NCBI Taxonomy" id="418643"/>
    <lineage>
        <taxon>Bacteria</taxon>
        <taxon>Bacillati</taxon>
        <taxon>Actinomycetota</taxon>
        <taxon>Actinomycetes</taxon>
        <taxon>Micrococcales</taxon>
        <taxon>Brevibacteriaceae</taxon>
        <taxon>Brevibacterium</taxon>
    </lineage>
</organism>
<comment type="caution">
    <text evidence="6">The sequence shown here is derived from an EMBL/GenBank/DDBJ whole genome shotgun (WGS) entry which is preliminary data.</text>
</comment>
<dbReference type="InterPro" id="IPR015424">
    <property type="entry name" value="PyrdxlP-dep_Trfase"/>
</dbReference>
<proteinExistence type="predicted"/>
<evidence type="ECO:0000313" key="6">
    <source>
        <dbReference type="EMBL" id="NJC57751.1"/>
    </source>
</evidence>
<dbReference type="CDD" id="cd00609">
    <property type="entry name" value="AAT_like"/>
    <property type="match status" value="1"/>
</dbReference>
<dbReference type="SUPFAM" id="SSF53383">
    <property type="entry name" value="PLP-dependent transferases"/>
    <property type="match status" value="1"/>
</dbReference>
<feature type="domain" description="Aminotransferase class I/classII large" evidence="5">
    <location>
        <begin position="60"/>
        <end position="384"/>
    </location>
</feature>
<dbReference type="InterPro" id="IPR004839">
    <property type="entry name" value="Aminotransferase_I/II_large"/>
</dbReference>
<dbReference type="GO" id="GO:0016212">
    <property type="term" value="F:kynurenine-oxoglutarate transaminase activity"/>
    <property type="evidence" value="ECO:0007669"/>
    <property type="project" value="TreeGrafter"/>
</dbReference>
<dbReference type="Pfam" id="PF00155">
    <property type="entry name" value="Aminotran_1_2"/>
    <property type="match status" value="1"/>
</dbReference>
<evidence type="ECO:0000256" key="1">
    <source>
        <dbReference type="ARBA" id="ARBA00001933"/>
    </source>
</evidence>
<dbReference type="RefSeq" id="WP_245161953.1">
    <property type="nucleotide sequence ID" value="NZ_BAAAPQ010000040.1"/>
</dbReference>
<dbReference type="GO" id="GO:0030170">
    <property type="term" value="F:pyridoxal phosphate binding"/>
    <property type="evidence" value="ECO:0007669"/>
    <property type="project" value="InterPro"/>
</dbReference>
<accession>A0A846S6Q4</accession>
<keyword evidence="2 6" id="KW-0032">Aminotransferase</keyword>
<dbReference type="GO" id="GO:0005737">
    <property type="term" value="C:cytoplasm"/>
    <property type="evidence" value="ECO:0007669"/>
    <property type="project" value="TreeGrafter"/>
</dbReference>
<evidence type="ECO:0000313" key="7">
    <source>
        <dbReference type="Proteomes" id="UP000576792"/>
    </source>
</evidence>
<dbReference type="InterPro" id="IPR015421">
    <property type="entry name" value="PyrdxlP-dep_Trfase_major"/>
</dbReference>
<dbReference type="EC" id="2.6.1.17" evidence="6"/>
<dbReference type="PANTHER" id="PTHR43807">
    <property type="entry name" value="FI04487P"/>
    <property type="match status" value="1"/>
</dbReference>
<dbReference type="GO" id="GO:0009016">
    <property type="term" value="F:succinyldiaminopimelate transaminase activity"/>
    <property type="evidence" value="ECO:0007669"/>
    <property type="project" value="UniProtKB-EC"/>
</dbReference>
<dbReference type="AlphaFoldDB" id="A0A846S6Q4"/>
<keyword evidence="4" id="KW-0663">Pyridoxal phosphate</keyword>
<dbReference type="Proteomes" id="UP000576792">
    <property type="component" value="Unassembled WGS sequence"/>
</dbReference>
<dbReference type="EMBL" id="JAATJN010000001">
    <property type="protein sequence ID" value="NJC57751.1"/>
    <property type="molecule type" value="Genomic_DNA"/>
</dbReference>
<name>A0A846S6Q4_9MICO</name>
<evidence type="ECO:0000259" key="5">
    <source>
        <dbReference type="Pfam" id="PF00155"/>
    </source>
</evidence>
<evidence type="ECO:0000256" key="4">
    <source>
        <dbReference type="ARBA" id="ARBA00022898"/>
    </source>
</evidence>
<sequence>MRQEDTTDQFDDGGRQLPDVMRAELWHSMAEAAGLINGDGTIGETVYGQMTALAARTGAVNLGQGAPGTDPPPELIEAAADAMREGYNQYAPGQGFPALREAVAGQRRRDFGQEISSDDVLYTCGATEGLTAAILALLPRGGTVLAFEPFYDSYPAAIAAAGGSLVTVPILPTAEGGFEPDWERFDTAAADADAPPSLILVNTPHNPTGFMFNTEDLAHIGDAAVAADAWVLTDEVYEQLVLSDTTHVAPATAIDDEARVVTVSSAGKTWNATGWKIGWVIAEPAVREAVQAVKQFLTYTAGGPLQIGMARALDGAGDFAAENRRSLRERAEILVPACRGLPGAIASTPAAGYFTVVDFSALTDLDAFELNDLLARRYSLVGIPVPALCRAGSSAHAAYRSSIRYSFCKSVADVDRGAQLFDELAAELRRDPDALRGES</sequence>
<keyword evidence="7" id="KW-1185">Reference proteome</keyword>
<reference evidence="6 7" key="1">
    <citation type="submission" date="2020-03" db="EMBL/GenBank/DDBJ databases">
        <title>Sequencing the genomes of 1000 actinobacteria strains.</title>
        <authorList>
            <person name="Klenk H.-P."/>
        </authorList>
    </citation>
    <scope>NUCLEOTIDE SEQUENCE [LARGE SCALE GENOMIC DNA]</scope>
    <source>
        <strain evidence="6 7">DSM 18964</strain>
    </source>
</reference>
<gene>
    <name evidence="6" type="ORF">BKA07_002786</name>
</gene>
<evidence type="ECO:0000256" key="2">
    <source>
        <dbReference type="ARBA" id="ARBA00022576"/>
    </source>
</evidence>
<dbReference type="InterPro" id="IPR015422">
    <property type="entry name" value="PyrdxlP-dep_Trfase_small"/>
</dbReference>
<dbReference type="InterPro" id="IPR051326">
    <property type="entry name" value="Kynurenine-oxoglutarate_AT"/>
</dbReference>